<dbReference type="Proteomes" id="UP000639772">
    <property type="component" value="Chromosome 12"/>
</dbReference>
<dbReference type="PROSITE" id="PS51011">
    <property type="entry name" value="ARID"/>
    <property type="match status" value="1"/>
</dbReference>
<dbReference type="GO" id="GO:0003677">
    <property type="term" value="F:DNA binding"/>
    <property type="evidence" value="ECO:0007669"/>
    <property type="project" value="InterPro"/>
</dbReference>
<dbReference type="InterPro" id="IPR001606">
    <property type="entry name" value="ARID_dom"/>
</dbReference>
<dbReference type="CDD" id="cd16100">
    <property type="entry name" value="ARID"/>
    <property type="match status" value="1"/>
</dbReference>
<dbReference type="SUPFAM" id="SSF46774">
    <property type="entry name" value="ARID-like"/>
    <property type="match status" value="1"/>
</dbReference>
<dbReference type="EMBL" id="JADCNM010000012">
    <property type="protein sequence ID" value="KAG0459145.1"/>
    <property type="molecule type" value="Genomic_DNA"/>
</dbReference>
<evidence type="ECO:0000313" key="3">
    <source>
        <dbReference type="Proteomes" id="UP000639772"/>
    </source>
</evidence>
<reference evidence="2 3" key="1">
    <citation type="journal article" date="2020" name="Nat. Food">
        <title>A phased Vanilla planifolia genome enables genetic improvement of flavour and production.</title>
        <authorList>
            <person name="Hasing T."/>
            <person name="Tang H."/>
            <person name="Brym M."/>
            <person name="Khazi F."/>
            <person name="Huang T."/>
            <person name="Chambers A.H."/>
        </authorList>
    </citation>
    <scope>NUCLEOTIDE SEQUENCE [LARGE SCALE GENOMIC DNA]</scope>
    <source>
        <tissue evidence="2">Leaf</tissue>
    </source>
</reference>
<gene>
    <name evidence="2" type="ORF">HPP92_022273</name>
</gene>
<feature type="domain" description="ARID" evidence="1">
    <location>
        <begin position="1"/>
        <end position="65"/>
    </location>
</feature>
<dbReference type="Gene3D" id="1.10.150.60">
    <property type="entry name" value="ARID DNA-binding domain"/>
    <property type="match status" value="1"/>
</dbReference>
<name>A0A835UFH6_VANPL</name>
<protein>
    <recommendedName>
        <fullName evidence="1">ARID domain-containing protein</fullName>
    </recommendedName>
</protein>
<sequence length="281" mass="31401">MLGDGRPVDLHKLYCVVSEKGGYDSVTVRKAWPMVAEAIGLGSSLGCPLKLIYAKYLDALEHCLQRFPAKKVVEDAHQGSVENLGLSPNDLEMDAGGFLKKILKMKKESVADTMPLCSKRDHFLTAASENERMLLSSNVECDKLADFGKNSETRGFSSLKRKRDALVGMLSWVKSAARNPIDPSVGKTSPQEVLKGADNLINEQYSHALQARKALFLKKIRRADIDRSPFQKAEKMNSSINGDVVWLKSSIIKMQSALPFIRKDMQFLLFENVHRWCTRKG</sequence>
<evidence type="ECO:0000259" key="1">
    <source>
        <dbReference type="PROSITE" id="PS51011"/>
    </source>
</evidence>
<accession>A0A835UFH6</accession>
<organism evidence="2 3">
    <name type="scientific">Vanilla planifolia</name>
    <name type="common">Vanilla</name>
    <dbReference type="NCBI Taxonomy" id="51239"/>
    <lineage>
        <taxon>Eukaryota</taxon>
        <taxon>Viridiplantae</taxon>
        <taxon>Streptophyta</taxon>
        <taxon>Embryophyta</taxon>
        <taxon>Tracheophyta</taxon>
        <taxon>Spermatophyta</taxon>
        <taxon>Magnoliopsida</taxon>
        <taxon>Liliopsida</taxon>
        <taxon>Asparagales</taxon>
        <taxon>Orchidaceae</taxon>
        <taxon>Vanilloideae</taxon>
        <taxon>Vanilleae</taxon>
        <taxon>Vanilla</taxon>
    </lineage>
</organism>
<dbReference type="OrthoDB" id="1938591at2759"/>
<comment type="caution">
    <text evidence="2">The sequence shown here is derived from an EMBL/GenBank/DDBJ whole genome shotgun (WGS) entry which is preliminary data.</text>
</comment>
<dbReference type="InterPro" id="IPR036431">
    <property type="entry name" value="ARID_dom_sf"/>
</dbReference>
<proteinExistence type="predicted"/>
<dbReference type="Pfam" id="PF01388">
    <property type="entry name" value="ARID"/>
    <property type="match status" value="1"/>
</dbReference>
<evidence type="ECO:0000313" key="2">
    <source>
        <dbReference type="EMBL" id="KAG0459145.1"/>
    </source>
</evidence>
<dbReference type="AlphaFoldDB" id="A0A835UFH6"/>
<dbReference type="SMART" id="SM00501">
    <property type="entry name" value="BRIGHT"/>
    <property type="match status" value="1"/>
</dbReference>